<reference evidence="1 2" key="1">
    <citation type="journal article" date="2022" name="New Phytol.">
        <title>Ecological generalism drives hyperdiversity of secondary metabolite gene clusters in xylarialean endophytes.</title>
        <authorList>
            <person name="Franco M.E.E."/>
            <person name="Wisecaver J.H."/>
            <person name="Arnold A.E."/>
            <person name="Ju Y.M."/>
            <person name="Slot J.C."/>
            <person name="Ahrendt S."/>
            <person name="Moore L.P."/>
            <person name="Eastman K.E."/>
            <person name="Scott K."/>
            <person name="Konkel Z."/>
            <person name="Mondo S.J."/>
            <person name="Kuo A."/>
            <person name="Hayes R.D."/>
            <person name="Haridas S."/>
            <person name="Andreopoulos B."/>
            <person name="Riley R."/>
            <person name="LaButti K."/>
            <person name="Pangilinan J."/>
            <person name="Lipzen A."/>
            <person name="Amirebrahimi M."/>
            <person name="Yan J."/>
            <person name="Adam C."/>
            <person name="Keymanesh K."/>
            <person name="Ng V."/>
            <person name="Louie K."/>
            <person name="Northen T."/>
            <person name="Drula E."/>
            <person name="Henrissat B."/>
            <person name="Hsieh H.M."/>
            <person name="Youens-Clark K."/>
            <person name="Lutzoni F."/>
            <person name="Miadlikowska J."/>
            <person name="Eastwood D.C."/>
            <person name="Hamelin R.C."/>
            <person name="Grigoriev I.V."/>
            <person name="U'Ren J.M."/>
        </authorList>
    </citation>
    <scope>NUCLEOTIDE SEQUENCE [LARGE SCALE GENOMIC DNA]</scope>
    <source>
        <strain evidence="1 2">ER1909</strain>
    </source>
</reference>
<gene>
    <name evidence="1" type="ORF">F4821DRAFT_220705</name>
</gene>
<name>A0ACC0DKX2_9PEZI</name>
<evidence type="ECO:0000313" key="2">
    <source>
        <dbReference type="Proteomes" id="UP001497680"/>
    </source>
</evidence>
<proteinExistence type="predicted"/>
<comment type="caution">
    <text evidence="1">The sequence shown here is derived from an EMBL/GenBank/DDBJ whole genome shotgun (WGS) entry which is preliminary data.</text>
</comment>
<keyword evidence="2" id="KW-1185">Reference proteome</keyword>
<dbReference type="Proteomes" id="UP001497680">
    <property type="component" value="Unassembled WGS sequence"/>
</dbReference>
<organism evidence="1 2">
    <name type="scientific">Hypoxylon rubiginosum</name>
    <dbReference type="NCBI Taxonomy" id="110542"/>
    <lineage>
        <taxon>Eukaryota</taxon>
        <taxon>Fungi</taxon>
        <taxon>Dikarya</taxon>
        <taxon>Ascomycota</taxon>
        <taxon>Pezizomycotina</taxon>
        <taxon>Sordariomycetes</taxon>
        <taxon>Xylariomycetidae</taxon>
        <taxon>Xylariales</taxon>
        <taxon>Hypoxylaceae</taxon>
        <taxon>Hypoxylon</taxon>
    </lineage>
</organism>
<dbReference type="EMBL" id="MU394280">
    <property type="protein sequence ID" value="KAI6093480.1"/>
    <property type="molecule type" value="Genomic_DNA"/>
</dbReference>
<protein>
    <submittedName>
        <fullName evidence="1">Heterokaryon incompatibility protein-domain-containing protein</fullName>
    </submittedName>
</protein>
<accession>A0ACC0DKX2</accession>
<evidence type="ECO:0000313" key="1">
    <source>
        <dbReference type="EMBL" id="KAI6093480.1"/>
    </source>
</evidence>
<sequence length="623" mass="71810">MSIESSGNLLSDSSGDPVPWLEDTAIAFHYDPLEMEGNCQRLLELEPSLSPEDPIRCRLFHTKNYEAHQYEILSCDWRASSEAPVPISLNGQTFDVPVEIWKALQRVRLEDEPRLLFTEGICINQRFGENETCDEERNWQIGKLNDIYKAATGLLVWLGATENNSNLVFEHLDRCRGHNHLNWCTYRGETEEAFRQLCKRSLFYNSRFALELFFSKKATLLCGRYESKWPEPLKCSTFLPQSTYYHPLEGPDGPTYLRSLQDYTGGRCRQVRNLFLWSRHCRTDDPRDKVFAAMATDAPTGIAETHCKDHVGVFRDFTRDVIESRQDLEVLHWFGTRKQLEGLPSWVPDYSIVNPVGTLPRVFDQAATYSVHYPLKLLPEYGFFPGNVLSVRGRFIEKIDKVADELKAEETTAFGSEEFSNVFRGWEELALKLTKTKRFPQSVVDAFSDTVTGRDEVDLLVESDQQPYVRRTRPMASRMADMFNRWYRNLGTGVLWNADSGWFEKAQADGSVSQSNDGFYSEQRNEEQVKAIVKKIEQFARQLEITCYGRKFFITSKGSMGLAPPHAEEKDDIVFFPGGKYPFVLRARDDGTYELIGDCFLYDLDVFALFQDQHNDTREFLLT</sequence>